<evidence type="ECO:0000313" key="3">
    <source>
        <dbReference type="Proteomes" id="UP001391051"/>
    </source>
</evidence>
<dbReference type="EMBL" id="JAQQWE010000001">
    <property type="protein sequence ID" value="KAK7967047.1"/>
    <property type="molecule type" value="Genomic_DNA"/>
</dbReference>
<evidence type="ECO:0000256" key="1">
    <source>
        <dbReference type="SAM" id="MobiDB-lite"/>
    </source>
</evidence>
<reference evidence="2 3" key="1">
    <citation type="submission" date="2023-01" db="EMBL/GenBank/DDBJ databases">
        <title>Analysis of 21 Apiospora genomes using comparative genomics revels a genus with tremendous synthesis potential of carbohydrate active enzymes and secondary metabolites.</title>
        <authorList>
            <person name="Sorensen T."/>
        </authorList>
    </citation>
    <scope>NUCLEOTIDE SEQUENCE [LARGE SCALE GENOMIC DNA]</scope>
    <source>
        <strain evidence="2 3">CBS 24483</strain>
    </source>
</reference>
<accession>A0ABR1QWI4</accession>
<dbReference type="RefSeq" id="XP_066706439.1">
    <property type="nucleotide sequence ID" value="XM_066837546.1"/>
</dbReference>
<evidence type="ECO:0000313" key="2">
    <source>
        <dbReference type="EMBL" id="KAK7967047.1"/>
    </source>
</evidence>
<organism evidence="2 3">
    <name type="scientific">Apiospora aurea</name>
    <dbReference type="NCBI Taxonomy" id="335848"/>
    <lineage>
        <taxon>Eukaryota</taxon>
        <taxon>Fungi</taxon>
        <taxon>Dikarya</taxon>
        <taxon>Ascomycota</taxon>
        <taxon>Pezizomycotina</taxon>
        <taxon>Sordariomycetes</taxon>
        <taxon>Xylariomycetidae</taxon>
        <taxon>Amphisphaeriales</taxon>
        <taxon>Apiosporaceae</taxon>
        <taxon>Apiospora</taxon>
    </lineage>
</organism>
<dbReference type="GeneID" id="92070608"/>
<name>A0ABR1QWI4_9PEZI</name>
<sequence length="132" mass="14295">MPVPPTPANALPTIRAFVEGAAPHSADAASNRGSAPNEHNFEVEDGAYGRPVLHSGRHYFPCERSVTDEEFVLPRQNCASRCQGKSRADPGQFLDVVELLDDGGLDIGGDSVIESIDIVPRLTIFLQPFKPR</sequence>
<comment type="caution">
    <text evidence="2">The sequence shown here is derived from an EMBL/GenBank/DDBJ whole genome shotgun (WGS) entry which is preliminary data.</text>
</comment>
<feature type="region of interest" description="Disordered" evidence="1">
    <location>
        <begin position="22"/>
        <end position="46"/>
    </location>
</feature>
<proteinExistence type="predicted"/>
<protein>
    <submittedName>
        <fullName evidence="2">Uncharacterized protein</fullName>
    </submittedName>
</protein>
<keyword evidence="3" id="KW-1185">Reference proteome</keyword>
<gene>
    <name evidence="2" type="ORF">PG986_001324</name>
</gene>
<dbReference type="Proteomes" id="UP001391051">
    <property type="component" value="Unassembled WGS sequence"/>
</dbReference>